<reference evidence="2 3" key="1">
    <citation type="journal article" date="2015" name="Nature">
        <title>rRNA introns, odd ribosomes, and small enigmatic genomes across a large radiation of phyla.</title>
        <authorList>
            <person name="Brown C.T."/>
            <person name="Hug L.A."/>
            <person name="Thomas B.C."/>
            <person name="Sharon I."/>
            <person name="Castelle C.J."/>
            <person name="Singh A."/>
            <person name="Wilkins M.J."/>
            <person name="Williams K.H."/>
            <person name="Banfield J.F."/>
        </authorList>
    </citation>
    <scope>NUCLEOTIDE SEQUENCE [LARGE SCALE GENOMIC DNA]</scope>
</reference>
<dbReference type="AlphaFoldDB" id="A0A0G0GQB4"/>
<organism evidence="2 3">
    <name type="scientific">Candidatus Roizmanbacteria bacterium GW2011_GWA2_36_23</name>
    <dbReference type="NCBI Taxonomy" id="1618480"/>
    <lineage>
        <taxon>Bacteria</taxon>
        <taxon>Candidatus Roizmaniibacteriota</taxon>
    </lineage>
</organism>
<protein>
    <recommendedName>
        <fullName evidence="1">LTD domain-containing protein</fullName>
    </recommendedName>
</protein>
<evidence type="ECO:0000313" key="2">
    <source>
        <dbReference type="EMBL" id="KKQ01994.1"/>
    </source>
</evidence>
<accession>A0A0G0GQB4</accession>
<comment type="caution">
    <text evidence="2">The sequence shown here is derived from an EMBL/GenBank/DDBJ whole genome shotgun (WGS) entry which is preliminary data.</text>
</comment>
<evidence type="ECO:0000259" key="1">
    <source>
        <dbReference type="PROSITE" id="PS51841"/>
    </source>
</evidence>
<dbReference type="STRING" id="1618480.US11_C0002G0053"/>
<dbReference type="Pfam" id="PF00932">
    <property type="entry name" value="LTD"/>
    <property type="match status" value="1"/>
</dbReference>
<feature type="domain" description="LTD" evidence="1">
    <location>
        <begin position="1"/>
        <end position="89"/>
    </location>
</feature>
<evidence type="ECO:0000313" key="3">
    <source>
        <dbReference type="Proteomes" id="UP000034344"/>
    </source>
</evidence>
<dbReference type="EMBL" id="LBRS01000002">
    <property type="protein sequence ID" value="KKQ01994.1"/>
    <property type="molecule type" value="Genomic_DNA"/>
</dbReference>
<sequence>MIEPSPQSVEIINTGTESADISGWHIDDAGGSTFYTIPNESIIFPNSCLIFSADFNFNKSSSDTVRLFDKTAVPTSLQSILIDSFSYKSSSGSGISYFRLPDGENIWQSGQSSLGKHNATKLTCLISPTLTPTINITPTPTAIPTPNSTATQILSPTPYSFNNIFISEVMVNPAVGEKEWVELFNKNDFPVTLINWHIDDLENEGSSPKTFSINIQANNYAVFELISSVFNNSGDAIRLLDYNLTEKDSFEYDTSDQGKTFGKVSSDSSVFCLQQPSKNQANNSCISPTTTPQSTPTGIPTTIQQSMITTNKSTSTMSTKKSTLVNRNYYIPSVSTGPLTQGEILGATNRKSDKTPLRSLSFVSFSYSVLTIISILLKMKS</sequence>
<name>A0A0G0GQB4_9BACT</name>
<dbReference type="Proteomes" id="UP000034344">
    <property type="component" value="Unassembled WGS sequence"/>
</dbReference>
<dbReference type="InterPro" id="IPR001322">
    <property type="entry name" value="Lamin_tail_dom"/>
</dbReference>
<dbReference type="PROSITE" id="PS51841">
    <property type="entry name" value="LTD"/>
    <property type="match status" value="2"/>
</dbReference>
<feature type="domain" description="LTD" evidence="1">
    <location>
        <begin position="148"/>
        <end position="254"/>
    </location>
</feature>
<dbReference type="SUPFAM" id="SSF74853">
    <property type="entry name" value="Lamin A/C globular tail domain"/>
    <property type="match status" value="2"/>
</dbReference>
<dbReference type="Gene3D" id="2.60.40.1260">
    <property type="entry name" value="Lamin Tail domain"/>
    <property type="match status" value="1"/>
</dbReference>
<gene>
    <name evidence="2" type="ORF">US11_C0002G0053</name>
</gene>
<proteinExistence type="predicted"/>
<dbReference type="InterPro" id="IPR036415">
    <property type="entry name" value="Lamin_tail_dom_sf"/>
</dbReference>